<dbReference type="Gene3D" id="1.10.287.1350">
    <property type="match status" value="1"/>
</dbReference>
<evidence type="ECO:0000313" key="6">
    <source>
        <dbReference type="EMBL" id="MFC4013693.1"/>
    </source>
</evidence>
<evidence type="ECO:0000313" key="7">
    <source>
        <dbReference type="Proteomes" id="UP001595851"/>
    </source>
</evidence>
<feature type="domain" description="O-methyltransferase C-terminal" evidence="4">
    <location>
        <begin position="113"/>
        <end position="321"/>
    </location>
</feature>
<dbReference type="Gene3D" id="1.10.10.10">
    <property type="entry name" value="Winged helix-like DNA-binding domain superfamily/Winged helix DNA-binding domain"/>
    <property type="match status" value="1"/>
</dbReference>
<evidence type="ECO:0000259" key="5">
    <source>
        <dbReference type="Pfam" id="PF08100"/>
    </source>
</evidence>
<dbReference type="CDD" id="cd02440">
    <property type="entry name" value="AdoMet_MTases"/>
    <property type="match status" value="1"/>
</dbReference>
<dbReference type="PROSITE" id="PS51683">
    <property type="entry name" value="SAM_OMT_II"/>
    <property type="match status" value="1"/>
</dbReference>
<keyword evidence="7" id="KW-1185">Reference proteome</keyword>
<dbReference type="GO" id="GO:0008168">
    <property type="term" value="F:methyltransferase activity"/>
    <property type="evidence" value="ECO:0007669"/>
    <property type="project" value="UniProtKB-KW"/>
</dbReference>
<dbReference type="PANTHER" id="PTHR43712:SF2">
    <property type="entry name" value="O-METHYLTRANSFERASE CICE"/>
    <property type="match status" value="1"/>
</dbReference>
<dbReference type="EMBL" id="JBHSBI010000029">
    <property type="protein sequence ID" value="MFC4013693.1"/>
    <property type="molecule type" value="Genomic_DNA"/>
</dbReference>
<dbReference type="InterPro" id="IPR029063">
    <property type="entry name" value="SAM-dependent_MTases_sf"/>
</dbReference>
<dbReference type="InterPro" id="IPR012967">
    <property type="entry name" value="COMT_dimerisation"/>
</dbReference>
<name>A0ABV8GIL9_9ACTN</name>
<reference evidence="7" key="1">
    <citation type="journal article" date="2019" name="Int. J. Syst. Evol. Microbiol.">
        <title>The Global Catalogue of Microorganisms (GCM) 10K type strain sequencing project: providing services to taxonomists for standard genome sequencing and annotation.</title>
        <authorList>
            <consortium name="The Broad Institute Genomics Platform"/>
            <consortium name="The Broad Institute Genome Sequencing Center for Infectious Disease"/>
            <person name="Wu L."/>
            <person name="Ma J."/>
        </authorList>
    </citation>
    <scope>NUCLEOTIDE SEQUENCE [LARGE SCALE GENOMIC DNA]</scope>
    <source>
        <strain evidence="7">TBRC 1276</strain>
    </source>
</reference>
<evidence type="ECO:0000256" key="3">
    <source>
        <dbReference type="ARBA" id="ARBA00022691"/>
    </source>
</evidence>
<dbReference type="InterPro" id="IPR036388">
    <property type="entry name" value="WH-like_DNA-bd_sf"/>
</dbReference>
<dbReference type="PIRSF" id="PIRSF005739">
    <property type="entry name" value="O-mtase"/>
    <property type="match status" value="1"/>
</dbReference>
<comment type="caution">
    <text evidence="6">The sequence shown here is derived from an EMBL/GenBank/DDBJ whole genome shotgun (WGS) entry which is preliminary data.</text>
</comment>
<accession>A0ABV8GIL9</accession>
<evidence type="ECO:0000256" key="1">
    <source>
        <dbReference type="ARBA" id="ARBA00022603"/>
    </source>
</evidence>
<dbReference type="Pfam" id="PF00891">
    <property type="entry name" value="Methyltransf_2"/>
    <property type="match status" value="1"/>
</dbReference>
<feature type="domain" description="O-methyltransferase dimerisation" evidence="5">
    <location>
        <begin position="15"/>
        <end position="89"/>
    </location>
</feature>
<dbReference type="Proteomes" id="UP001595851">
    <property type="component" value="Unassembled WGS sequence"/>
</dbReference>
<dbReference type="RefSeq" id="WP_379533547.1">
    <property type="nucleotide sequence ID" value="NZ_JBHSBI010000029.1"/>
</dbReference>
<protein>
    <submittedName>
        <fullName evidence="6">Methyltransferase</fullName>
    </submittedName>
</protein>
<proteinExistence type="predicted"/>
<gene>
    <name evidence="6" type="ORF">ACFOY2_41150</name>
</gene>
<keyword evidence="1 6" id="KW-0489">Methyltransferase</keyword>
<dbReference type="InterPro" id="IPR001077">
    <property type="entry name" value="COMT_C"/>
</dbReference>
<dbReference type="InterPro" id="IPR036390">
    <property type="entry name" value="WH_DNA-bd_sf"/>
</dbReference>
<dbReference type="PANTHER" id="PTHR43712">
    <property type="entry name" value="PUTATIVE (AFU_ORTHOLOGUE AFUA_4G14580)-RELATED"/>
    <property type="match status" value="1"/>
</dbReference>
<organism evidence="6 7">
    <name type="scientific">Nonomuraea purpurea</name>
    <dbReference type="NCBI Taxonomy" id="1849276"/>
    <lineage>
        <taxon>Bacteria</taxon>
        <taxon>Bacillati</taxon>
        <taxon>Actinomycetota</taxon>
        <taxon>Actinomycetes</taxon>
        <taxon>Streptosporangiales</taxon>
        <taxon>Streptosporangiaceae</taxon>
        <taxon>Nonomuraea</taxon>
    </lineage>
</organism>
<evidence type="ECO:0000256" key="2">
    <source>
        <dbReference type="ARBA" id="ARBA00022679"/>
    </source>
</evidence>
<dbReference type="SUPFAM" id="SSF53335">
    <property type="entry name" value="S-adenosyl-L-methionine-dependent methyltransferases"/>
    <property type="match status" value="1"/>
</dbReference>
<sequence length="343" mass="36639">MEERTKTPPWQSLVRLVFGSMATQVVGLAARLKLPDAIGDGERGAGDLAAEYGMRESTMLRLLRALVALEVLTEASPGRFGVAQVGELLRADRPGSMYALARLITEPVMLTAWQNLEFSLRAGSPAFEETFKADFFGYLADHPELSQLYNAAMSQGTLSVAETVAKGYDFSRFETVVDVGGGDGTLISAVLRAYPGLRGVVYDSAAGASAAKQTLDRAAVAERCVVETGDFFAGVPGGADLYLLKSIVHGWDDHRAGTILRHCGQSVAPHGRILMIEHVLPDAVPPGANPLTYLNDLNLLVNGHGLERTRADFERLCAGGGLTLTGIEPLPPTGFCWIEARPG</sequence>
<evidence type="ECO:0000259" key="4">
    <source>
        <dbReference type="Pfam" id="PF00891"/>
    </source>
</evidence>
<keyword evidence="2" id="KW-0808">Transferase</keyword>
<dbReference type="InterPro" id="IPR016461">
    <property type="entry name" value="COMT-like"/>
</dbReference>
<dbReference type="Pfam" id="PF08100">
    <property type="entry name" value="Dimerisation"/>
    <property type="match status" value="1"/>
</dbReference>
<dbReference type="GO" id="GO:0032259">
    <property type="term" value="P:methylation"/>
    <property type="evidence" value="ECO:0007669"/>
    <property type="project" value="UniProtKB-KW"/>
</dbReference>
<dbReference type="Gene3D" id="3.40.50.150">
    <property type="entry name" value="Vaccinia Virus protein VP39"/>
    <property type="match status" value="1"/>
</dbReference>
<dbReference type="SUPFAM" id="SSF46785">
    <property type="entry name" value="Winged helix' DNA-binding domain"/>
    <property type="match status" value="1"/>
</dbReference>
<keyword evidence="3" id="KW-0949">S-adenosyl-L-methionine</keyword>